<evidence type="ECO:0000259" key="4">
    <source>
        <dbReference type="Pfam" id="PF01648"/>
    </source>
</evidence>
<proteinExistence type="predicted"/>
<feature type="domain" description="4'-phosphopantetheinyl transferase" evidence="4">
    <location>
        <begin position="8"/>
        <end position="81"/>
    </location>
</feature>
<gene>
    <name evidence="5" type="ORF">METBISCDRAFT_17696</name>
</gene>
<dbReference type="GO" id="GO:0006633">
    <property type="term" value="P:fatty acid biosynthetic process"/>
    <property type="evidence" value="ECO:0007669"/>
    <property type="project" value="InterPro"/>
</dbReference>
<dbReference type="InterPro" id="IPR008278">
    <property type="entry name" value="4-PPantetheinyl_Trfase_dom"/>
</dbReference>
<keyword evidence="3" id="KW-0460">Magnesium</keyword>
<keyword evidence="2" id="KW-0479">Metal-binding</keyword>
<dbReference type="InterPro" id="IPR004568">
    <property type="entry name" value="Ppantetheine-prot_Trfase_dom"/>
</dbReference>
<dbReference type="Pfam" id="PF01648">
    <property type="entry name" value="ACPS"/>
    <property type="match status" value="1"/>
</dbReference>
<evidence type="ECO:0000313" key="5">
    <source>
        <dbReference type="EMBL" id="RKP29845.1"/>
    </source>
</evidence>
<organism evidence="5 6">
    <name type="scientific">Metschnikowia bicuspidata</name>
    <dbReference type="NCBI Taxonomy" id="27322"/>
    <lineage>
        <taxon>Eukaryota</taxon>
        <taxon>Fungi</taxon>
        <taxon>Dikarya</taxon>
        <taxon>Ascomycota</taxon>
        <taxon>Saccharomycotina</taxon>
        <taxon>Pichiomycetes</taxon>
        <taxon>Metschnikowiaceae</taxon>
        <taxon>Metschnikowia</taxon>
    </lineage>
</organism>
<dbReference type="AlphaFoldDB" id="A0A4P9ZAM0"/>
<dbReference type="Gene3D" id="3.90.470.20">
    <property type="entry name" value="4'-phosphopantetheinyl transferase domain"/>
    <property type="match status" value="1"/>
</dbReference>
<evidence type="ECO:0000313" key="6">
    <source>
        <dbReference type="Proteomes" id="UP000268321"/>
    </source>
</evidence>
<protein>
    <submittedName>
        <fullName evidence="5">4'-phosphopantetheinyl transferase</fullName>
    </submittedName>
</protein>
<evidence type="ECO:0000256" key="2">
    <source>
        <dbReference type="ARBA" id="ARBA00022723"/>
    </source>
</evidence>
<dbReference type="Proteomes" id="UP000268321">
    <property type="component" value="Unassembled WGS sequence"/>
</dbReference>
<keyword evidence="6" id="KW-1185">Reference proteome</keyword>
<dbReference type="GO" id="GO:0008897">
    <property type="term" value="F:holo-[acyl-carrier-protein] synthase activity"/>
    <property type="evidence" value="ECO:0007669"/>
    <property type="project" value="InterPro"/>
</dbReference>
<dbReference type="GO" id="GO:0000287">
    <property type="term" value="F:magnesium ion binding"/>
    <property type="evidence" value="ECO:0007669"/>
    <property type="project" value="InterPro"/>
</dbReference>
<dbReference type="SUPFAM" id="SSF56214">
    <property type="entry name" value="4'-phosphopantetheinyl transferase"/>
    <property type="match status" value="1"/>
</dbReference>
<dbReference type="NCBIfam" id="TIGR00556">
    <property type="entry name" value="pantethn_trn"/>
    <property type="match status" value="1"/>
</dbReference>
<keyword evidence="1 5" id="KW-0808">Transferase</keyword>
<reference evidence="6" key="1">
    <citation type="journal article" date="2018" name="Nat. Microbiol.">
        <title>Leveraging single-cell genomics to expand the fungal tree of life.</title>
        <authorList>
            <person name="Ahrendt S.R."/>
            <person name="Quandt C.A."/>
            <person name="Ciobanu D."/>
            <person name="Clum A."/>
            <person name="Salamov A."/>
            <person name="Andreopoulos B."/>
            <person name="Cheng J.F."/>
            <person name="Woyke T."/>
            <person name="Pelin A."/>
            <person name="Henrissat B."/>
            <person name="Reynolds N.K."/>
            <person name="Benny G.L."/>
            <person name="Smith M.E."/>
            <person name="James T.Y."/>
            <person name="Grigoriev I.V."/>
        </authorList>
    </citation>
    <scope>NUCLEOTIDE SEQUENCE [LARGE SCALE GENOMIC DNA]</scope>
    <source>
        <strain evidence="6">Baker2002</strain>
    </source>
</reference>
<dbReference type="InterPro" id="IPR037143">
    <property type="entry name" value="4-PPantetheinyl_Trfase_dom_sf"/>
</dbReference>
<accession>A0A4P9ZAM0</accession>
<dbReference type="OrthoDB" id="15433at2759"/>
<evidence type="ECO:0000256" key="3">
    <source>
        <dbReference type="ARBA" id="ARBA00022842"/>
    </source>
</evidence>
<dbReference type="EMBL" id="ML004473">
    <property type="protein sequence ID" value="RKP29845.1"/>
    <property type="molecule type" value="Genomic_DNA"/>
</dbReference>
<evidence type="ECO:0000256" key="1">
    <source>
        <dbReference type="ARBA" id="ARBA00022679"/>
    </source>
</evidence>
<sequence length="128" mass="14629">MKLPITLAVGVDLVKILRIEALLAKPRGPRFLQRVLHSSERVLLPSLSNENRARYVSGCWATKEAVYKTLPTAKQRKFTFSEWYRYLKDGIPCVGSDMLTDEEFKLSISHDDGLLIATVLRQRIVEIK</sequence>
<name>A0A4P9ZAM0_9ASCO</name>